<dbReference type="EMBL" id="BNBC01000048">
    <property type="protein sequence ID" value="GHF05406.1"/>
    <property type="molecule type" value="Genomic_DNA"/>
</dbReference>
<dbReference type="AlphaFoldDB" id="A0A919AH20"/>
<proteinExistence type="predicted"/>
<name>A0A919AH20_9ACTN</name>
<dbReference type="Proteomes" id="UP000641386">
    <property type="component" value="Unassembled WGS sequence"/>
</dbReference>
<protein>
    <submittedName>
        <fullName evidence="2">Uncharacterized protein</fullName>
    </submittedName>
</protein>
<evidence type="ECO:0000313" key="2">
    <source>
        <dbReference type="EMBL" id="GHF05406.1"/>
    </source>
</evidence>
<keyword evidence="3" id="KW-1185">Reference proteome</keyword>
<gene>
    <name evidence="2" type="ORF">GCM10014715_71930</name>
</gene>
<evidence type="ECO:0000313" key="3">
    <source>
        <dbReference type="Proteomes" id="UP000641386"/>
    </source>
</evidence>
<organism evidence="2 3">
    <name type="scientific">Streptomyces spiralis</name>
    <dbReference type="NCBI Taxonomy" id="66376"/>
    <lineage>
        <taxon>Bacteria</taxon>
        <taxon>Bacillati</taxon>
        <taxon>Actinomycetota</taxon>
        <taxon>Actinomycetes</taxon>
        <taxon>Kitasatosporales</taxon>
        <taxon>Streptomycetaceae</taxon>
        <taxon>Streptomyces</taxon>
    </lineage>
</organism>
<feature type="region of interest" description="Disordered" evidence="1">
    <location>
        <begin position="42"/>
        <end position="105"/>
    </location>
</feature>
<comment type="caution">
    <text evidence="2">The sequence shown here is derived from an EMBL/GenBank/DDBJ whole genome shotgun (WGS) entry which is preliminary data.</text>
</comment>
<evidence type="ECO:0000256" key="1">
    <source>
        <dbReference type="SAM" id="MobiDB-lite"/>
    </source>
</evidence>
<sequence>MIESTVTTWHATECRRGRPLVRIGDARRKWITCMPQTTHFPRLRRSTARYRRDDGRHPRRHRAPEAPAAMDMSEVSHTIRAAEAPPDRTWTAHEPHPAPGVRLTP</sequence>
<accession>A0A919AH20</accession>
<reference evidence="2" key="1">
    <citation type="journal article" date="2014" name="Int. J. Syst. Evol. Microbiol.">
        <title>Complete genome sequence of Corynebacterium casei LMG S-19264T (=DSM 44701T), isolated from a smear-ripened cheese.</title>
        <authorList>
            <consortium name="US DOE Joint Genome Institute (JGI-PGF)"/>
            <person name="Walter F."/>
            <person name="Albersmeier A."/>
            <person name="Kalinowski J."/>
            <person name="Ruckert C."/>
        </authorList>
    </citation>
    <scope>NUCLEOTIDE SEQUENCE</scope>
    <source>
        <strain evidence="2">JCM 3302</strain>
    </source>
</reference>
<reference evidence="2" key="2">
    <citation type="submission" date="2020-09" db="EMBL/GenBank/DDBJ databases">
        <authorList>
            <person name="Sun Q."/>
            <person name="Ohkuma M."/>
        </authorList>
    </citation>
    <scope>NUCLEOTIDE SEQUENCE</scope>
    <source>
        <strain evidence="2">JCM 3302</strain>
    </source>
</reference>